<dbReference type="Proteomes" id="UP001054837">
    <property type="component" value="Unassembled WGS sequence"/>
</dbReference>
<dbReference type="InterPro" id="IPR046341">
    <property type="entry name" value="SET_dom_sf"/>
</dbReference>
<organism evidence="2 3">
    <name type="scientific">Caerostris darwini</name>
    <dbReference type="NCBI Taxonomy" id="1538125"/>
    <lineage>
        <taxon>Eukaryota</taxon>
        <taxon>Metazoa</taxon>
        <taxon>Ecdysozoa</taxon>
        <taxon>Arthropoda</taxon>
        <taxon>Chelicerata</taxon>
        <taxon>Arachnida</taxon>
        <taxon>Araneae</taxon>
        <taxon>Araneomorphae</taxon>
        <taxon>Entelegynae</taxon>
        <taxon>Araneoidea</taxon>
        <taxon>Araneidae</taxon>
        <taxon>Caerostris</taxon>
    </lineage>
</organism>
<dbReference type="AlphaFoldDB" id="A0AAV4RMM6"/>
<name>A0AAV4RMM6_9ARAC</name>
<dbReference type="InterPro" id="IPR050600">
    <property type="entry name" value="SETD3_SETD6_MTase"/>
</dbReference>
<dbReference type="PROSITE" id="PS50280">
    <property type="entry name" value="SET"/>
    <property type="match status" value="1"/>
</dbReference>
<protein>
    <submittedName>
        <fullName evidence="2">SET domain-containing protein 4</fullName>
    </submittedName>
</protein>
<accession>A0AAV4RMM6</accession>
<dbReference type="EMBL" id="BPLQ01006280">
    <property type="protein sequence ID" value="GIY21273.1"/>
    <property type="molecule type" value="Genomic_DNA"/>
</dbReference>
<feature type="domain" description="SET" evidence="1">
    <location>
        <begin position="50"/>
        <end position="275"/>
    </location>
</feature>
<dbReference type="SUPFAM" id="SSF82199">
    <property type="entry name" value="SET domain"/>
    <property type="match status" value="1"/>
</dbReference>
<dbReference type="PANTHER" id="PTHR13271">
    <property type="entry name" value="UNCHARACTERIZED PUTATIVE METHYLTRANSFERASE"/>
    <property type="match status" value="1"/>
</dbReference>
<dbReference type="GO" id="GO:0016279">
    <property type="term" value="F:protein-lysine N-methyltransferase activity"/>
    <property type="evidence" value="ECO:0007669"/>
    <property type="project" value="InterPro"/>
</dbReference>
<dbReference type="PANTHER" id="PTHR13271:SF151">
    <property type="entry name" value="SET DOMAIN-CONTAINING PROTEIN 4"/>
    <property type="match status" value="1"/>
</dbReference>
<dbReference type="Gene3D" id="3.90.1410.10">
    <property type="entry name" value="set domain protein methyltransferase, domain 1"/>
    <property type="match status" value="1"/>
</dbReference>
<evidence type="ECO:0000313" key="3">
    <source>
        <dbReference type="Proteomes" id="UP001054837"/>
    </source>
</evidence>
<dbReference type="CDD" id="cd19177">
    <property type="entry name" value="SET_SETD4"/>
    <property type="match status" value="1"/>
</dbReference>
<gene>
    <name evidence="2" type="primary">Setd4</name>
    <name evidence="2" type="ORF">CDAR_164731</name>
</gene>
<proteinExistence type="predicted"/>
<reference evidence="2 3" key="1">
    <citation type="submission" date="2021-06" db="EMBL/GenBank/DDBJ databases">
        <title>Caerostris darwini draft genome.</title>
        <authorList>
            <person name="Kono N."/>
            <person name="Arakawa K."/>
        </authorList>
    </citation>
    <scope>NUCLEOTIDE SEQUENCE [LARGE SCALE GENOMIC DNA]</scope>
</reference>
<evidence type="ECO:0000313" key="2">
    <source>
        <dbReference type="EMBL" id="GIY21273.1"/>
    </source>
</evidence>
<evidence type="ECO:0000259" key="1">
    <source>
        <dbReference type="PROSITE" id="PS50280"/>
    </source>
</evidence>
<comment type="caution">
    <text evidence="2">The sequence shown here is derived from an EMBL/GenBank/DDBJ whole genome shotgun (WGS) entry which is preliminary data.</text>
</comment>
<dbReference type="InterPro" id="IPR001214">
    <property type="entry name" value="SET_dom"/>
</dbReference>
<sequence length="425" mass="50050">MRNCKGRTFRKRKEKKLLLASMNSENECQNDRKFNLLCKWMGENGYKPCKKLKPYNFHDTGRGLLTKEKICTADTIIRIPQNLLITSYVVLISELGPFLKRYCPKASGHQILSVFLMFQKAKEKASEWYSYIETLPLFYNIPAFYGPQCLSMIPNFLYEEAKRQVEFVHKSYDQLKELFTHLKQSFPFINRFVDFNVYKWAWCTVNTRCVFMECFKKNCLGKTCLFHLALAPFLDLLNHNINVQVQAGFNQKTKCYEIISLSEFRKFSQVFINYGSHDSCKLFLEYGFVIPNNNNDYISFSIDDILLAYENVQLPLQLISSKLQFITQNNLIKNLVCSYDGLSWNLKMILKILTTQNHEKLWESDQEIDNSHFNEIYKEVLQVKLQQLIKHPVDDISYPSDCYFLQEQISQLLTFMKTILIKAIE</sequence>
<dbReference type="InterPro" id="IPR044429">
    <property type="entry name" value="SETD4_SET"/>
</dbReference>
<keyword evidence="3" id="KW-1185">Reference proteome</keyword>